<keyword evidence="1" id="KW-0812">Transmembrane</keyword>
<reference evidence="2 3" key="1">
    <citation type="journal article" date="2018" name="Vet. Microbiol.">
        <title>Clonal diversity and geographic distribution of methicillin-resistant Staphylococcus pseudintermedius from Australian animals: Discovery of novel sequence types.</title>
        <authorList>
            <person name="Worthing K.A."/>
            <person name="Abraham S."/>
            <person name="Coombs G.W."/>
            <person name="Pang S."/>
            <person name="Saputra S."/>
            <person name="Jordan D."/>
            <person name="Trott D.J."/>
            <person name="Norris J.M."/>
        </authorList>
    </citation>
    <scope>NUCLEOTIDE SEQUENCE [LARGE SCALE GENOMIC DNA]</scope>
    <source>
        <strain evidence="2 3">ST71 3</strain>
    </source>
</reference>
<dbReference type="InterPro" id="IPR024671">
    <property type="entry name" value="Atg22-like"/>
</dbReference>
<keyword evidence="1" id="KW-0472">Membrane</keyword>
<dbReference type="SUPFAM" id="SSF103473">
    <property type="entry name" value="MFS general substrate transporter"/>
    <property type="match status" value="1"/>
</dbReference>
<evidence type="ECO:0000313" key="2">
    <source>
        <dbReference type="EMBL" id="PWZ98387.1"/>
    </source>
</evidence>
<sequence>MGLTTSILASYITGYLTDVTGSKAISFYLAAFLLLASFSVSLLLSEQRKSTHAQSS</sequence>
<dbReference type="EMBL" id="QEIV01000751">
    <property type="protein sequence ID" value="PWZ98387.1"/>
    <property type="molecule type" value="Genomic_DNA"/>
</dbReference>
<dbReference type="Pfam" id="PF11700">
    <property type="entry name" value="ATG22"/>
    <property type="match status" value="1"/>
</dbReference>
<comment type="caution">
    <text evidence="2">The sequence shown here is derived from an EMBL/GenBank/DDBJ whole genome shotgun (WGS) entry which is preliminary data.</text>
</comment>
<dbReference type="AlphaFoldDB" id="A0A317ZAB9"/>
<accession>A0A317ZAB9</accession>
<organism evidence="2 3">
    <name type="scientific">Staphylococcus pseudintermedius</name>
    <dbReference type="NCBI Taxonomy" id="283734"/>
    <lineage>
        <taxon>Bacteria</taxon>
        <taxon>Bacillati</taxon>
        <taxon>Bacillota</taxon>
        <taxon>Bacilli</taxon>
        <taxon>Bacillales</taxon>
        <taxon>Staphylococcaceae</taxon>
        <taxon>Staphylococcus</taxon>
        <taxon>Staphylococcus intermedius group</taxon>
    </lineage>
</organism>
<evidence type="ECO:0008006" key="4">
    <source>
        <dbReference type="Google" id="ProtNLM"/>
    </source>
</evidence>
<dbReference type="Proteomes" id="UP000246351">
    <property type="component" value="Unassembled WGS sequence"/>
</dbReference>
<proteinExistence type="predicted"/>
<evidence type="ECO:0000313" key="3">
    <source>
        <dbReference type="Proteomes" id="UP000246351"/>
    </source>
</evidence>
<name>A0A317ZAB9_STAPS</name>
<evidence type="ECO:0000256" key="1">
    <source>
        <dbReference type="SAM" id="Phobius"/>
    </source>
</evidence>
<keyword evidence="1" id="KW-1133">Transmembrane helix</keyword>
<feature type="transmembrane region" description="Helical" evidence="1">
    <location>
        <begin position="25"/>
        <end position="44"/>
    </location>
</feature>
<protein>
    <recommendedName>
        <fullName evidence="4">MFS transporter</fullName>
    </recommendedName>
</protein>
<dbReference type="InterPro" id="IPR036259">
    <property type="entry name" value="MFS_trans_sf"/>
</dbReference>
<gene>
    <name evidence="2" type="ORF">DD924_08405</name>
</gene>